<sequence length="213" mass="24233">AHIDALLRKWLAALPHPFSPADRAAGYRYDLSILQAEFSLTQMLDRPQSGRIFFEQVIRDNLDLGRPDQISLIFDRRIFHRGPRPTPGTFRTRVLTDGVIPSLHVDYKTSRIKQYHKEGRALRTETTINNPTDFRIGKRLTNLPTLRQIGFTANRRLLGVQQLSHDPARGAEVFAAVTDPIRTAEGTRIPGLRFTDPRVQALLHALLVFKLLP</sequence>
<comment type="caution">
    <text evidence="1">The sequence shown here is derived from an EMBL/GenBank/DDBJ whole genome shotgun (WGS) entry which is preliminary data.</text>
</comment>
<feature type="non-terminal residue" evidence="1">
    <location>
        <position position="1"/>
    </location>
</feature>
<name>A0ABU7FZ13_9ACTN</name>
<proteinExistence type="predicted"/>
<dbReference type="RefSeq" id="WP_329513361.1">
    <property type="nucleotide sequence ID" value="NZ_JAYWVC010000710.1"/>
</dbReference>
<evidence type="ECO:0000313" key="1">
    <source>
        <dbReference type="EMBL" id="MED7829088.1"/>
    </source>
</evidence>
<keyword evidence="2" id="KW-1185">Reference proteome</keyword>
<protein>
    <submittedName>
        <fullName evidence="1">Uncharacterized protein</fullName>
    </submittedName>
</protein>
<dbReference type="Proteomes" id="UP001333996">
    <property type="component" value="Unassembled WGS sequence"/>
</dbReference>
<accession>A0ABU7FZ13</accession>
<dbReference type="EMBL" id="JAYWVC010000710">
    <property type="protein sequence ID" value="MED7829088.1"/>
    <property type="molecule type" value="Genomic_DNA"/>
</dbReference>
<reference evidence="1" key="1">
    <citation type="submission" date="2024-01" db="EMBL/GenBank/DDBJ databases">
        <title>First draft genome sequence data of TA4-1, the type strain of Gram-positive actinobacterium Streptomyces chiangmaiensis.</title>
        <authorList>
            <person name="Yasawong M."/>
            <person name="Nantapong N."/>
        </authorList>
    </citation>
    <scope>NUCLEOTIDE SEQUENCE</scope>
    <source>
        <strain evidence="1">TA4-1</strain>
    </source>
</reference>
<gene>
    <name evidence="1" type="ORF">VXC91_46570</name>
</gene>
<organism evidence="1 2">
    <name type="scientific">Streptomyces chiangmaiensis</name>
    <dbReference type="NCBI Taxonomy" id="766497"/>
    <lineage>
        <taxon>Bacteria</taxon>
        <taxon>Bacillati</taxon>
        <taxon>Actinomycetota</taxon>
        <taxon>Actinomycetes</taxon>
        <taxon>Kitasatosporales</taxon>
        <taxon>Streptomycetaceae</taxon>
        <taxon>Streptomyces</taxon>
    </lineage>
</organism>
<feature type="non-terminal residue" evidence="1">
    <location>
        <position position="213"/>
    </location>
</feature>
<evidence type="ECO:0000313" key="2">
    <source>
        <dbReference type="Proteomes" id="UP001333996"/>
    </source>
</evidence>